<dbReference type="Proteomes" id="UP001221142">
    <property type="component" value="Unassembled WGS sequence"/>
</dbReference>
<evidence type="ECO:0000313" key="1">
    <source>
        <dbReference type="EMBL" id="KAJ7610460.1"/>
    </source>
</evidence>
<reference evidence="1" key="1">
    <citation type="submission" date="2023-03" db="EMBL/GenBank/DDBJ databases">
        <title>Massive genome expansion in bonnet fungi (Mycena s.s.) driven by repeated elements and novel gene families across ecological guilds.</title>
        <authorList>
            <consortium name="Lawrence Berkeley National Laboratory"/>
            <person name="Harder C.B."/>
            <person name="Miyauchi S."/>
            <person name="Viragh M."/>
            <person name="Kuo A."/>
            <person name="Thoen E."/>
            <person name="Andreopoulos B."/>
            <person name="Lu D."/>
            <person name="Skrede I."/>
            <person name="Drula E."/>
            <person name="Henrissat B."/>
            <person name="Morin E."/>
            <person name="Kohler A."/>
            <person name="Barry K."/>
            <person name="LaButti K."/>
            <person name="Morin E."/>
            <person name="Salamov A."/>
            <person name="Lipzen A."/>
            <person name="Mereny Z."/>
            <person name="Hegedus B."/>
            <person name="Baldrian P."/>
            <person name="Stursova M."/>
            <person name="Weitz H."/>
            <person name="Taylor A."/>
            <person name="Grigoriev I.V."/>
            <person name="Nagy L.G."/>
            <person name="Martin F."/>
            <person name="Kauserud H."/>
        </authorList>
    </citation>
    <scope>NUCLEOTIDE SEQUENCE</scope>
    <source>
        <strain evidence="1">9284</strain>
    </source>
</reference>
<protein>
    <submittedName>
        <fullName evidence="1">Uncharacterized protein</fullName>
    </submittedName>
</protein>
<gene>
    <name evidence="1" type="ORF">FB45DRAFT_875812</name>
</gene>
<proteinExistence type="predicted"/>
<sequence>MPTREKSKWGTIFIRHPIGSPEITQYGRRGDGGVGNGRDKTVSLNILILDEEIEKGVIFRMRRCHGLPQGSTPVRQCIPAANIPQRTRSHTPTSFTSRALHLSHLRSPPPSPQALLALLSRIYASAMMSTACCMKPGSCARICCLHRQYGHIVCGEEAGAGSRDVEAEFGAGGVDTGGGGGGRRWIEKSPRVMSVAGAVDPSGAVRWRAWVEGAVEPGRAQPASTVAVSEGLIPSATRLLPCKLLAVRERPRAGDYEASRHWLAAVGPSVEDGGGVVGRRGLLGFLHVNVLRYLPGSEASRSKEITYMMIARWRSILSTEGIMVGLSGLGREEHGSSSGISGKRIHCEIIAGKTAQITSENGEGPGQVLVQLGERQYSAPEQAVVLHWESFLTDDREPRNCGGQRTILPSILFW</sequence>
<comment type="caution">
    <text evidence="1">The sequence shown here is derived from an EMBL/GenBank/DDBJ whole genome shotgun (WGS) entry which is preliminary data.</text>
</comment>
<accession>A0AAD7F9G6</accession>
<name>A0AAD7F9G6_9AGAR</name>
<evidence type="ECO:0000313" key="2">
    <source>
        <dbReference type="Proteomes" id="UP001221142"/>
    </source>
</evidence>
<keyword evidence="2" id="KW-1185">Reference proteome</keyword>
<organism evidence="1 2">
    <name type="scientific">Roridomyces roridus</name>
    <dbReference type="NCBI Taxonomy" id="1738132"/>
    <lineage>
        <taxon>Eukaryota</taxon>
        <taxon>Fungi</taxon>
        <taxon>Dikarya</taxon>
        <taxon>Basidiomycota</taxon>
        <taxon>Agaricomycotina</taxon>
        <taxon>Agaricomycetes</taxon>
        <taxon>Agaricomycetidae</taxon>
        <taxon>Agaricales</taxon>
        <taxon>Marasmiineae</taxon>
        <taxon>Mycenaceae</taxon>
        <taxon>Roridomyces</taxon>
    </lineage>
</organism>
<dbReference type="AlphaFoldDB" id="A0AAD7F9G6"/>
<dbReference type="EMBL" id="JARKIF010000035">
    <property type="protein sequence ID" value="KAJ7610460.1"/>
    <property type="molecule type" value="Genomic_DNA"/>
</dbReference>